<gene>
    <name evidence="1" type="ORF">SAMN05444390_11044</name>
</gene>
<dbReference type="Gene3D" id="2.30.110.10">
    <property type="entry name" value="Electron Transport, Fmn-binding Protein, Chain A"/>
    <property type="match status" value="1"/>
</dbReference>
<dbReference type="SUPFAM" id="SSF50475">
    <property type="entry name" value="FMN-binding split barrel"/>
    <property type="match status" value="1"/>
</dbReference>
<evidence type="ECO:0000313" key="2">
    <source>
        <dbReference type="Proteomes" id="UP000236745"/>
    </source>
</evidence>
<evidence type="ECO:0008006" key="3">
    <source>
        <dbReference type="Google" id="ProtNLM"/>
    </source>
</evidence>
<sequence length="218" mass="23839">MSDFQITDNTRVRRRPERAHYDRDLVNSIIDEALVCNVAFVSDGLPRIIPTSIVRIENDIYLHGSPNNRMLTALADGVNACISVAHIDAIVMGRSGMGCSVDYRSVVIFGNAEVVTESEHKAKVLYSVIDSTLPGHKVRELKESELAATLVLKFPLKEVSAKVRDIGVKDIEADYELDAWAGVIPLKTVPGQVQDCPRIKPGIVTPAYALNYPGPSGK</sequence>
<dbReference type="PANTHER" id="PTHR34071">
    <property type="entry name" value="5-NITROIMIDAZOLE ANTIBIOTICS RESISTANCE PROTEIN, NIMA-FAMILY-RELATED PROTEIN-RELATED"/>
    <property type="match status" value="1"/>
</dbReference>
<name>A0A1H6DVX3_9GAMM</name>
<protein>
    <recommendedName>
        <fullName evidence="3">Nitroimidazol reductase NimA, pyridoxamine 5'-phosphate oxidase superfamily</fullName>
    </recommendedName>
</protein>
<dbReference type="Proteomes" id="UP000236745">
    <property type="component" value="Unassembled WGS sequence"/>
</dbReference>
<accession>A0A1H6DVX3</accession>
<dbReference type="InterPro" id="IPR024747">
    <property type="entry name" value="Pyridox_Oxase-rel"/>
</dbReference>
<dbReference type="AlphaFoldDB" id="A0A1H6DVX3"/>
<evidence type="ECO:0000313" key="1">
    <source>
        <dbReference type="EMBL" id="SEG88883.1"/>
    </source>
</evidence>
<proteinExistence type="predicted"/>
<reference evidence="1 2" key="1">
    <citation type="submission" date="2016-10" db="EMBL/GenBank/DDBJ databases">
        <authorList>
            <person name="de Groot N.N."/>
        </authorList>
    </citation>
    <scope>NUCLEOTIDE SEQUENCE [LARGE SCALE GENOMIC DNA]</scope>
    <source>
        <strain evidence="1 2">DSM 22012</strain>
    </source>
</reference>
<dbReference type="OrthoDB" id="116031at2"/>
<organism evidence="1 2">
    <name type="scientific">Marinobacterium lutimaris</name>
    <dbReference type="NCBI Taxonomy" id="568106"/>
    <lineage>
        <taxon>Bacteria</taxon>
        <taxon>Pseudomonadati</taxon>
        <taxon>Pseudomonadota</taxon>
        <taxon>Gammaproteobacteria</taxon>
        <taxon>Oceanospirillales</taxon>
        <taxon>Oceanospirillaceae</taxon>
        <taxon>Marinobacterium</taxon>
    </lineage>
</organism>
<dbReference type="Pfam" id="PF12900">
    <property type="entry name" value="Pyridox_ox_2"/>
    <property type="match status" value="1"/>
</dbReference>
<dbReference type="InterPro" id="IPR012349">
    <property type="entry name" value="Split_barrel_FMN-bd"/>
</dbReference>
<dbReference type="EMBL" id="FNVQ01000010">
    <property type="protein sequence ID" value="SEG88883.1"/>
    <property type="molecule type" value="Genomic_DNA"/>
</dbReference>
<dbReference type="RefSeq" id="WP_104005918.1">
    <property type="nucleotide sequence ID" value="NZ_FNVQ01000010.1"/>
</dbReference>
<keyword evidence="2" id="KW-1185">Reference proteome</keyword>
<dbReference type="PANTHER" id="PTHR34071:SF2">
    <property type="entry name" value="FLAVIN-NUCLEOTIDE-BINDING PROTEIN"/>
    <property type="match status" value="1"/>
</dbReference>